<keyword evidence="2" id="KW-1185">Reference proteome</keyword>
<organism evidence="1 2">
    <name type="scientific">Suillus plorans</name>
    <dbReference type="NCBI Taxonomy" id="116603"/>
    <lineage>
        <taxon>Eukaryota</taxon>
        <taxon>Fungi</taxon>
        <taxon>Dikarya</taxon>
        <taxon>Basidiomycota</taxon>
        <taxon>Agaricomycotina</taxon>
        <taxon>Agaricomycetes</taxon>
        <taxon>Agaricomycetidae</taxon>
        <taxon>Boletales</taxon>
        <taxon>Suillineae</taxon>
        <taxon>Suillaceae</taxon>
        <taxon>Suillus</taxon>
    </lineage>
</organism>
<accession>A0A9P7J688</accession>
<evidence type="ECO:0000313" key="1">
    <source>
        <dbReference type="EMBL" id="KAG1804750.1"/>
    </source>
</evidence>
<reference evidence="1" key="1">
    <citation type="journal article" date="2020" name="New Phytol.">
        <title>Comparative genomics reveals dynamic genome evolution in host specialist ectomycorrhizal fungi.</title>
        <authorList>
            <person name="Lofgren L.A."/>
            <person name="Nguyen N.H."/>
            <person name="Vilgalys R."/>
            <person name="Ruytinx J."/>
            <person name="Liao H.L."/>
            <person name="Branco S."/>
            <person name="Kuo A."/>
            <person name="LaButti K."/>
            <person name="Lipzen A."/>
            <person name="Andreopoulos W."/>
            <person name="Pangilinan J."/>
            <person name="Riley R."/>
            <person name="Hundley H."/>
            <person name="Na H."/>
            <person name="Barry K."/>
            <person name="Grigoriev I.V."/>
            <person name="Stajich J.E."/>
            <person name="Kennedy P.G."/>
        </authorList>
    </citation>
    <scope>NUCLEOTIDE SEQUENCE</scope>
    <source>
        <strain evidence="1">S12</strain>
    </source>
</reference>
<dbReference type="EMBL" id="JABBWE010000003">
    <property type="protein sequence ID" value="KAG1804750.1"/>
    <property type="molecule type" value="Genomic_DNA"/>
</dbReference>
<name>A0A9P7J688_9AGAM</name>
<sequence>MIIYATHDILTEEDSLLGYLLLRCMCLYLEVDMYAAFEVHTANTISEGRGAIQALTVFMKVCLQYITVTEEDDKNWNFPKLHMTTHLFDDIEAKGVTRNYNTKPNEQMHGPLKDWYQRRTNFKNVAEQILRLDHWLLVADDIRRRIFDFDEYSRAKSQGQINDIDDIDNDAHEDGLDSDLTDPILHDFNPLDGSLHVKLGSRCRNNNTEWNK</sequence>
<protein>
    <submittedName>
        <fullName evidence="1">Uncharacterized protein</fullName>
    </submittedName>
</protein>
<evidence type="ECO:0000313" key="2">
    <source>
        <dbReference type="Proteomes" id="UP000719766"/>
    </source>
</evidence>
<comment type="caution">
    <text evidence="1">The sequence shown here is derived from an EMBL/GenBank/DDBJ whole genome shotgun (WGS) entry which is preliminary data.</text>
</comment>
<gene>
    <name evidence="1" type="ORF">HD556DRAFT_1225670</name>
</gene>
<dbReference type="GeneID" id="64590796"/>
<dbReference type="AlphaFoldDB" id="A0A9P7J688"/>
<dbReference type="Proteomes" id="UP000719766">
    <property type="component" value="Unassembled WGS sequence"/>
</dbReference>
<dbReference type="RefSeq" id="XP_041166365.1">
    <property type="nucleotide sequence ID" value="XM_041297032.1"/>
</dbReference>
<proteinExistence type="predicted"/>
<dbReference type="OrthoDB" id="3239511at2759"/>